<evidence type="ECO:0000313" key="1">
    <source>
        <dbReference type="EMBL" id="WTZ06776.1"/>
    </source>
</evidence>
<dbReference type="EMBL" id="CP109546">
    <property type="protein sequence ID" value="WTZ06776.1"/>
    <property type="molecule type" value="Genomic_DNA"/>
</dbReference>
<reference evidence="1" key="1">
    <citation type="submission" date="2022-10" db="EMBL/GenBank/DDBJ databases">
        <title>The complete genomes of actinobacterial strains from the NBC collection.</title>
        <authorList>
            <person name="Joergensen T.S."/>
            <person name="Alvarez Arevalo M."/>
            <person name="Sterndorff E.B."/>
            <person name="Faurdal D."/>
            <person name="Vuksanovic O."/>
            <person name="Mourched A.-S."/>
            <person name="Charusanti P."/>
            <person name="Shaw S."/>
            <person name="Blin K."/>
            <person name="Weber T."/>
        </authorList>
    </citation>
    <scope>NUCLEOTIDE SEQUENCE</scope>
    <source>
        <strain evidence="1">NBC_01393</strain>
    </source>
</reference>
<proteinExistence type="predicted"/>
<dbReference type="AlphaFoldDB" id="A0AAU3HR55"/>
<accession>A0AAU3HR55</accession>
<evidence type="ECO:0008006" key="2">
    <source>
        <dbReference type="Google" id="ProtNLM"/>
    </source>
</evidence>
<organism evidence="1">
    <name type="scientific">Streptomyces sp. NBC_01393</name>
    <dbReference type="NCBI Taxonomy" id="2903851"/>
    <lineage>
        <taxon>Bacteria</taxon>
        <taxon>Bacillati</taxon>
        <taxon>Actinomycetota</taxon>
        <taxon>Actinomycetes</taxon>
        <taxon>Kitasatosporales</taxon>
        <taxon>Streptomycetaceae</taxon>
        <taxon>Streptomyces</taxon>
    </lineage>
</organism>
<sequence length="75" mass="8686">MQATEPVEQQVKPPEVARRLRVSQKSAYRWHQLWRDGDVQALVSRVRAALDAVCPLVVWRSWPGIRRRGRPRTAG</sequence>
<name>A0AAU3HR55_9ACTN</name>
<protein>
    <recommendedName>
        <fullName evidence="2">Transposase</fullName>
    </recommendedName>
</protein>
<dbReference type="Pfam" id="PF13384">
    <property type="entry name" value="HTH_23"/>
    <property type="match status" value="1"/>
</dbReference>
<gene>
    <name evidence="1" type="ORF">OG699_01270</name>
</gene>